<dbReference type="GO" id="GO:0008237">
    <property type="term" value="F:metallopeptidase activity"/>
    <property type="evidence" value="ECO:0007669"/>
    <property type="project" value="UniProtKB-KW"/>
</dbReference>
<dbReference type="InterPro" id="IPR003675">
    <property type="entry name" value="Rce1/LyrA-like_dom"/>
</dbReference>
<dbReference type="Pfam" id="PF02517">
    <property type="entry name" value="Rce1-like"/>
    <property type="match status" value="1"/>
</dbReference>
<feature type="transmembrane region" description="Helical" evidence="1">
    <location>
        <begin position="12"/>
        <end position="35"/>
    </location>
</feature>
<evidence type="ECO:0000256" key="1">
    <source>
        <dbReference type="SAM" id="Phobius"/>
    </source>
</evidence>
<keyword evidence="1" id="KW-0472">Membrane</keyword>
<sequence length="301" mass="33795">MRQEIMKTKKQVSIYIALLLIVSWLIQILAISITGDINSDAARIWLVGAMLSPLIVTIFFLNRNMNLRQKLLWKPNSKIFITSFFAILIPIFIAFAVLIIIQQFNYGQSEWFSFSISSVNITGGPFFLGKGIQSWLVFVANIFVTGAAFALLNALVATGEEFAWRGLLQPLLTDQFGLVKGVTILGFIWSMWHLPALLNGYNYPDNPVIGSFILFPIRLIATSYFYAWLTLKSNSFIPASIAHGALNGIQTAIVANIKMNASQIYENMITITLTVIIGLIFLALTHRQILIKKKKVYKNCH</sequence>
<organism evidence="3 4">
    <name type="scientific">Emticicia agri</name>
    <dbReference type="NCBI Taxonomy" id="2492393"/>
    <lineage>
        <taxon>Bacteria</taxon>
        <taxon>Pseudomonadati</taxon>
        <taxon>Bacteroidota</taxon>
        <taxon>Cytophagia</taxon>
        <taxon>Cytophagales</taxon>
        <taxon>Leadbetterellaceae</taxon>
        <taxon>Emticicia</taxon>
    </lineage>
</organism>
<dbReference type="PANTHER" id="PTHR35797:SF1">
    <property type="entry name" value="PROTEASE"/>
    <property type="match status" value="1"/>
</dbReference>
<feature type="transmembrane region" description="Helical" evidence="1">
    <location>
        <begin position="268"/>
        <end position="285"/>
    </location>
</feature>
<dbReference type="GO" id="GO:0004175">
    <property type="term" value="F:endopeptidase activity"/>
    <property type="evidence" value="ECO:0007669"/>
    <property type="project" value="UniProtKB-ARBA"/>
</dbReference>
<dbReference type="Proteomes" id="UP000293162">
    <property type="component" value="Unassembled WGS sequence"/>
</dbReference>
<protein>
    <submittedName>
        <fullName evidence="3">CPBP family intramembrane metalloprotease</fullName>
    </submittedName>
</protein>
<reference evidence="3 4" key="1">
    <citation type="submission" date="2019-02" db="EMBL/GenBank/DDBJ databases">
        <title>Bacterial novel species Emticicia sp. 17J42-9 isolated from soil.</title>
        <authorList>
            <person name="Jung H.-Y."/>
        </authorList>
    </citation>
    <scope>NUCLEOTIDE SEQUENCE [LARGE SCALE GENOMIC DNA]</scope>
    <source>
        <strain evidence="3 4">17J42-9</strain>
    </source>
</reference>
<name>A0A4Q5LVC3_9BACT</name>
<keyword evidence="1" id="KW-1133">Transmembrane helix</keyword>
<feature type="transmembrane region" description="Helical" evidence="1">
    <location>
        <begin position="135"/>
        <end position="156"/>
    </location>
</feature>
<feature type="transmembrane region" description="Helical" evidence="1">
    <location>
        <begin position="176"/>
        <end position="196"/>
    </location>
</feature>
<dbReference type="InterPro" id="IPR042150">
    <property type="entry name" value="MmRce1-like"/>
</dbReference>
<keyword evidence="3" id="KW-0645">Protease</keyword>
<keyword evidence="4" id="KW-1185">Reference proteome</keyword>
<proteinExistence type="predicted"/>
<feature type="transmembrane region" description="Helical" evidence="1">
    <location>
        <begin position="208"/>
        <end position="229"/>
    </location>
</feature>
<keyword evidence="1" id="KW-0812">Transmembrane</keyword>
<evidence type="ECO:0000313" key="4">
    <source>
        <dbReference type="Proteomes" id="UP000293162"/>
    </source>
</evidence>
<feature type="domain" description="CAAX prenyl protease 2/Lysostaphin resistance protein A-like" evidence="2">
    <location>
        <begin position="149"/>
        <end position="248"/>
    </location>
</feature>
<dbReference type="OrthoDB" id="9777755at2"/>
<keyword evidence="3" id="KW-0482">Metalloprotease</keyword>
<feature type="transmembrane region" description="Helical" evidence="1">
    <location>
        <begin position="81"/>
        <end position="105"/>
    </location>
</feature>
<keyword evidence="3" id="KW-0378">Hydrolase</keyword>
<evidence type="ECO:0000313" key="3">
    <source>
        <dbReference type="EMBL" id="RYU93594.1"/>
    </source>
</evidence>
<dbReference type="PANTHER" id="PTHR35797">
    <property type="entry name" value="PROTEASE-RELATED"/>
    <property type="match status" value="1"/>
</dbReference>
<evidence type="ECO:0000259" key="2">
    <source>
        <dbReference type="Pfam" id="PF02517"/>
    </source>
</evidence>
<dbReference type="EMBL" id="SEWF01000041">
    <property type="protein sequence ID" value="RYU93594.1"/>
    <property type="molecule type" value="Genomic_DNA"/>
</dbReference>
<feature type="transmembrane region" description="Helical" evidence="1">
    <location>
        <begin position="41"/>
        <end position="61"/>
    </location>
</feature>
<comment type="caution">
    <text evidence="3">The sequence shown here is derived from an EMBL/GenBank/DDBJ whole genome shotgun (WGS) entry which is preliminary data.</text>
</comment>
<accession>A0A4Q5LVC3</accession>
<dbReference type="GO" id="GO:0006508">
    <property type="term" value="P:proteolysis"/>
    <property type="evidence" value="ECO:0007669"/>
    <property type="project" value="UniProtKB-KW"/>
</dbReference>
<dbReference type="GO" id="GO:0080120">
    <property type="term" value="P:CAAX-box protein maturation"/>
    <property type="evidence" value="ECO:0007669"/>
    <property type="project" value="UniProtKB-ARBA"/>
</dbReference>
<feature type="transmembrane region" description="Helical" evidence="1">
    <location>
        <begin position="111"/>
        <end position="128"/>
    </location>
</feature>
<gene>
    <name evidence="3" type="ORF">EWM59_21340</name>
</gene>
<dbReference type="AlphaFoldDB" id="A0A4Q5LVC3"/>